<accession>A0A6P1MJC5</accession>
<dbReference type="AlphaFoldDB" id="A0A6P1MJC5"/>
<dbReference type="KEGG" id="amic:Ami3637_16915"/>
<proteinExistence type="predicted"/>
<evidence type="ECO:0000313" key="1">
    <source>
        <dbReference type="EMBL" id="QHI73841.1"/>
    </source>
</evidence>
<dbReference type="Proteomes" id="UP000463883">
    <property type="component" value="Chromosome"/>
</dbReference>
<dbReference type="Pfam" id="PF12655">
    <property type="entry name" value="CDIF630_02480-like"/>
    <property type="match status" value="1"/>
</dbReference>
<gene>
    <name evidence="1" type="ORF">Ami3637_16915</name>
</gene>
<dbReference type="EMBL" id="CP047591">
    <property type="protein sequence ID" value="QHI73841.1"/>
    <property type="molecule type" value="Genomic_DNA"/>
</dbReference>
<name>A0A6P1MJC5_9FIRM</name>
<organism evidence="1 2">
    <name type="scientific">Aminipila terrae</name>
    <dbReference type="NCBI Taxonomy" id="2697030"/>
    <lineage>
        <taxon>Bacteria</taxon>
        <taxon>Bacillati</taxon>
        <taxon>Bacillota</taxon>
        <taxon>Clostridia</taxon>
        <taxon>Peptostreptococcales</taxon>
        <taxon>Anaerovoracaceae</taxon>
        <taxon>Aminipila</taxon>
    </lineage>
</organism>
<protein>
    <submittedName>
        <fullName evidence="1">DUF3787 domain-containing protein</fullName>
    </submittedName>
</protein>
<sequence>MQDNHKDILSGFHNARLNQSDDTNCEMTAAWNNMEQIDKETNVNIPSEYQMEKAKNWVDNGSQL</sequence>
<reference evidence="1 2" key="1">
    <citation type="submission" date="2020-01" db="EMBL/GenBank/DDBJ databases">
        <title>Genomic analysis of Aminipila sp. CBA3637.</title>
        <authorList>
            <person name="Kim Y.B."/>
            <person name="Roh S.W."/>
        </authorList>
    </citation>
    <scope>NUCLEOTIDE SEQUENCE [LARGE SCALE GENOMIC DNA]</scope>
    <source>
        <strain evidence="1 2">CBA3637</strain>
    </source>
</reference>
<keyword evidence="2" id="KW-1185">Reference proteome</keyword>
<dbReference type="InterPro" id="IPR024209">
    <property type="entry name" value="CDIF630_02480-like"/>
</dbReference>
<evidence type="ECO:0000313" key="2">
    <source>
        <dbReference type="Proteomes" id="UP000463883"/>
    </source>
</evidence>
<dbReference type="RefSeq" id="WP_162363602.1">
    <property type="nucleotide sequence ID" value="NZ_CP047591.1"/>
</dbReference>